<dbReference type="Proteomes" id="UP000663828">
    <property type="component" value="Unassembled WGS sequence"/>
</dbReference>
<dbReference type="EMBL" id="CAJNOJ010000647">
    <property type="protein sequence ID" value="CAF1503283.1"/>
    <property type="molecule type" value="Genomic_DNA"/>
</dbReference>
<sequence length="78" mass="8915">MTEKQPLLNPTSKLSSNDNSVEDSGNENNDQILSSKFNWRQRSASQIDRQKYKNLADNQDDCYANSFNKKTSVTLTKL</sequence>
<gene>
    <name evidence="3" type="ORF">EDS130_LOCUS42770</name>
    <name evidence="2" type="ORF">XAT740_LOCUS35072</name>
</gene>
<accession>A0A815TAS6</accession>
<reference evidence="3" key="1">
    <citation type="submission" date="2021-02" db="EMBL/GenBank/DDBJ databases">
        <authorList>
            <person name="Nowell W R."/>
        </authorList>
    </citation>
    <scope>NUCLEOTIDE SEQUENCE</scope>
</reference>
<protein>
    <submittedName>
        <fullName evidence="3">Uncharacterized protein</fullName>
    </submittedName>
</protein>
<keyword evidence="4" id="KW-1185">Reference proteome</keyword>
<evidence type="ECO:0000313" key="2">
    <source>
        <dbReference type="EMBL" id="CAF1418506.1"/>
    </source>
</evidence>
<feature type="compositionally biased region" description="Polar residues" evidence="1">
    <location>
        <begin position="8"/>
        <end position="19"/>
    </location>
</feature>
<feature type="region of interest" description="Disordered" evidence="1">
    <location>
        <begin position="1"/>
        <end position="37"/>
    </location>
</feature>
<dbReference type="Proteomes" id="UP000663852">
    <property type="component" value="Unassembled WGS sequence"/>
</dbReference>
<evidence type="ECO:0000256" key="1">
    <source>
        <dbReference type="SAM" id="MobiDB-lite"/>
    </source>
</evidence>
<proteinExistence type="predicted"/>
<evidence type="ECO:0000313" key="5">
    <source>
        <dbReference type="Proteomes" id="UP000663852"/>
    </source>
</evidence>
<comment type="caution">
    <text evidence="3">The sequence shown here is derived from an EMBL/GenBank/DDBJ whole genome shotgun (WGS) entry which is preliminary data.</text>
</comment>
<dbReference type="AlphaFoldDB" id="A0A815TAS6"/>
<evidence type="ECO:0000313" key="4">
    <source>
        <dbReference type="Proteomes" id="UP000663828"/>
    </source>
</evidence>
<feature type="non-terminal residue" evidence="3">
    <location>
        <position position="1"/>
    </location>
</feature>
<organism evidence="3 5">
    <name type="scientific">Adineta ricciae</name>
    <name type="common">Rotifer</name>
    <dbReference type="NCBI Taxonomy" id="249248"/>
    <lineage>
        <taxon>Eukaryota</taxon>
        <taxon>Metazoa</taxon>
        <taxon>Spiralia</taxon>
        <taxon>Gnathifera</taxon>
        <taxon>Rotifera</taxon>
        <taxon>Eurotatoria</taxon>
        <taxon>Bdelloidea</taxon>
        <taxon>Adinetida</taxon>
        <taxon>Adinetidae</taxon>
        <taxon>Adineta</taxon>
    </lineage>
</organism>
<feature type="compositionally biased region" description="Polar residues" evidence="1">
    <location>
        <begin position="26"/>
        <end position="37"/>
    </location>
</feature>
<name>A0A815TAS6_ADIRI</name>
<evidence type="ECO:0000313" key="3">
    <source>
        <dbReference type="EMBL" id="CAF1503283.1"/>
    </source>
</evidence>
<dbReference type="EMBL" id="CAJNOR010003483">
    <property type="protein sequence ID" value="CAF1418506.1"/>
    <property type="molecule type" value="Genomic_DNA"/>
</dbReference>